<dbReference type="InterPro" id="IPR052169">
    <property type="entry name" value="CW_Biosynth-Accessory"/>
</dbReference>
<dbReference type="PANTHER" id="PTHR33393:SF13">
    <property type="entry name" value="PGA BIOSYNTHESIS PROTEIN CAPA"/>
    <property type="match status" value="1"/>
</dbReference>
<comment type="caution">
    <text evidence="4">The sequence shown here is derived from an EMBL/GenBank/DDBJ whole genome shotgun (WGS) entry which is preliminary data.</text>
</comment>
<evidence type="ECO:0000313" key="5">
    <source>
        <dbReference type="Proteomes" id="UP000621510"/>
    </source>
</evidence>
<keyword evidence="5" id="KW-1185">Reference proteome</keyword>
<feature type="region of interest" description="Disordered" evidence="2">
    <location>
        <begin position="35"/>
        <end position="55"/>
    </location>
</feature>
<dbReference type="InterPro" id="IPR019079">
    <property type="entry name" value="Capsule_synth_CapA"/>
</dbReference>
<dbReference type="CDD" id="cd07381">
    <property type="entry name" value="MPP_CapA"/>
    <property type="match status" value="1"/>
</dbReference>
<evidence type="ECO:0000256" key="1">
    <source>
        <dbReference type="ARBA" id="ARBA00005662"/>
    </source>
</evidence>
<dbReference type="InterPro" id="IPR029052">
    <property type="entry name" value="Metallo-depent_PP-like"/>
</dbReference>
<dbReference type="Proteomes" id="UP000621510">
    <property type="component" value="Unassembled WGS sequence"/>
</dbReference>
<proteinExistence type="inferred from homology"/>
<comment type="similarity">
    <text evidence="1">Belongs to the CapA family.</text>
</comment>
<dbReference type="SMART" id="SM00854">
    <property type="entry name" value="PGA_cap"/>
    <property type="match status" value="1"/>
</dbReference>
<name>A0ABS1PH75_9ACTN</name>
<sequence length="398" mass="41851">MARTSAECTVSHHPRHRTALLAVALLGAATACGSGTPATPKAEEKPSKTPAAARSGSMKNFTLVATGDLLVHASVIRQAKADSGGDSYDFRRMIRAAAPIVAQADLAICHMETVYGATHGPFTGYPTFKTPPQLASAVKNIGYDSCSTASNHTLDAGPEGVVRTLDAMDKAGLKHAGSARSAAESTRSTIMEAGGAKVAHLAYAYGTNGIPVPKGKPWLVNLINPARIIKDARAARRAGADVVVVSVHWGTEWQQAPDKLQLSLAKKLTAAKDGGRRDIDLIIGTHAHIPQAYEKVNGTWVVYGMGDQIAGVMPDKRGQMGSAARFTFTPPSAPGRAWRVKKAEYIPHAVDNDPITLVNLPRALEKSPGNPGYTSALSTIQEAVLSRGGKKDGLSMGR</sequence>
<organism evidence="4 5">
    <name type="scientific">Streptomyces endocoffeicus</name>
    <dbReference type="NCBI Taxonomy" id="2898945"/>
    <lineage>
        <taxon>Bacteria</taxon>
        <taxon>Bacillati</taxon>
        <taxon>Actinomycetota</taxon>
        <taxon>Actinomycetes</taxon>
        <taxon>Kitasatosporales</taxon>
        <taxon>Streptomycetaceae</taxon>
        <taxon>Streptomyces</taxon>
    </lineage>
</organism>
<dbReference type="PANTHER" id="PTHR33393">
    <property type="entry name" value="POLYGLUTAMINE SYNTHESIS ACCESSORY PROTEIN RV0574C-RELATED"/>
    <property type="match status" value="1"/>
</dbReference>
<dbReference type="SUPFAM" id="SSF56300">
    <property type="entry name" value="Metallo-dependent phosphatases"/>
    <property type="match status" value="1"/>
</dbReference>
<dbReference type="Gene3D" id="3.60.21.10">
    <property type="match status" value="1"/>
</dbReference>
<reference evidence="4 5" key="1">
    <citation type="submission" date="2021-01" db="EMBL/GenBank/DDBJ databases">
        <title>WGS of actinomycetes isolated from Thailand.</title>
        <authorList>
            <person name="Thawai C."/>
        </authorList>
    </citation>
    <scope>NUCLEOTIDE SEQUENCE [LARGE SCALE GENOMIC DNA]</scope>
    <source>
        <strain evidence="4 5">CA3R110</strain>
    </source>
</reference>
<dbReference type="Pfam" id="PF09587">
    <property type="entry name" value="PGA_cap"/>
    <property type="match status" value="1"/>
</dbReference>
<feature type="domain" description="Capsule synthesis protein CapA" evidence="3">
    <location>
        <begin position="62"/>
        <end position="312"/>
    </location>
</feature>
<dbReference type="RefSeq" id="WP_201847826.1">
    <property type="nucleotide sequence ID" value="NZ_JAERRG010000001.1"/>
</dbReference>
<gene>
    <name evidence="4" type="ORF">JK364_04905</name>
</gene>
<accession>A0ABS1PH75</accession>
<evidence type="ECO:0000256" key="2">
    <source>
        <dbReference type="SAM" id="MobiDB-lite"/>
    </source>
</evidence>
<dbReference type="EMBL" id="JAERRG010000001">
    <property type="protein sequence ID" value="MBL1111753.1"/>
    <property type="molecule type" value="Genomic_DNA"/>
</dbReference>
<evidence type="ECO:0000259" key="3">
    <source>
        <dbReference type="SMART" id="SM00854"/>
    </source>
</evidence>
<evidence type="ECO:0000313" key="4">
    <source>
        <dbReference type="EMBL" id="MBL1111753.1"/>
    </source>
</evidence>
<protein>
    <submittedName>
        <fullName evidence="4">CapA family protein</fullName>
    </submittedName>
</protein>
<dbReference type="PROSITE" id="PS51257">
    <property type="entry name" value="PROKAR_LIPOPROTEIN"/>
    <property type="match status" value="1"/>
</dbReference>